<comment type="caution">
    <text evidence="4">The sequence shown here is derived from an EMBL/GenBank/DDBJ whole genome shotgun (WGS) entry which is preliminary data.</text>
</comment>
<dbReference type="Gene3D" id="2.60.40.3940">
    <property type="match status" value="1"/>
</dbReference>
<sequence length="432" mass="45701">MVLIVSSTDAVTLKIDPAVVLATREYVDSRVTNSIVLHENSRRHPDATLKEKGFVILSSAADSHSETHAATPKAVKAAYDFANVANNNANGRVPSGRKVNGKALSEDIHLKASDVDAYNKIETDARVNDAKAQAKAANDNADGRVPAGRNVNGKALNADIALNAADVGAYNKGETDIRVNEAKALANARLEKNQNGADIPDPKRFVENLGLADTVNQARNAYPKTGGLVSGNVDATGFISGSGVYESGGQRVYSPNNKPKPDEIGAYPKTGGVVDGDVSARIVSGHALLAKLGNSPDHLHIELVNGEGHLLHKQAGQWVADVKIPNRFGYLSMQNSALKSPDGWWLCGDTGMIIQWGSGRFNDAQTVSFPTAFPNHVGSITISSHPQDTVSAEIAQAFPLSLNHFIIGGAIFVDGNISPGQGLRCSWMAIGY</sequence>
<gene>
    <name evidence="4" type="ORF">XBKB1_2570001</name>
</gene>
<dbReference type="GO" id="GO:0019062">
    <property type="term" value="P:virion attachment to host cell"/>
    <property type="evidence" value="ECO:0007669"/>
    <property type="project" value="InterPro"/>
</dbReference>
<dbReference type="Proteomes" id="UP000028493">
    <property type="component" value="Unassembled WGS sequence"/>
</dbReference>
<name>A0A077PIP1_XENBV</name>
<dbReference type="Pfam" id="PF21882">
    <property type="entry name" value="Gp53-like_C"/>
    <property type="match status" value="1"/>
</dbReference>
<dbReference type="AlphaFoldDB" id="A0A077PIP1"/>
<feature type="domain" description="Putative tail fiber protein gp53-like C-terminal" evidence="3">
    <location>
        <begin position="349"/>
        <end position="432"/>
    </location>
</feature>
<dbReference type="PANTHER" id="PTHR35191:SF1">
    <property type="entry name" value="PROPHAGE SIDE TAIL FIBER PROTEIN HOMOLOG STFQ-RELATED"/>
    <property type="match status" value="1"/>
</dbReference>
<dbReference type="InterPro" id="IPR054075">
    <property type="entry name" value="Gp53-like_C"/>
</dbReference>
<reference evidence="4" key="1">
    <citation type="submission" date="2013-07" db="EMBL/GenBank/DDBJ databases">
        <title>Sub-species coevolution in mutualistic symbiosis.</title>
        <authorList>
            <person name="Murfin K."/>
            <person name="Klassen J."/>
            <person name="Lee M."/>
            <person name="Forst S."/>
            <person name="Stock P."/>
            <person name="Goodrich-Blair H."/>
        </authorList>
    </citation>
    <scope>NUCLEOTIDE SEQUENCE [LARGE SCALE GENOMIC DNA]</scope>
    <source>
        <strain evidence="4">Kraussei Becker Underwood</strain>
    </source>
</reference>
<protein>
    <recommendedName>
        <fullName evidence="3">Putative tail fiber protein gp53-like C-terminal domain-containing protein</fullName>
    </recommendedName>
</protein>
<organism evidence="4">
    <name type="scientific">Xenorhabdus bovienii str. kraussei Becker Underwood</name>
    <dbReference type="NCBI Taxonomy" id="1398204"/>
    <lineage>
        <taxon>Bacteria</taxon>
        <taxon>Pseudomonadati</taxon>
        <taxon>Pseudomonadota</taxon>
        <taxon>Gammaproteobacteria</taxon>
        <taxon>Enterobacterales</taxon>
        <taxon>Morganellaceae</taxon>
        <taxon>Xenorhabdus</taxon>
    </lineage>
</organism>
<dbReference type="HOGENOM" id="CLU_634505_0_0_6"/>
<comment type="subcellular location">
    <subcellularLocation>
        <location evidence="1">Virion</location>
    </subcellularLocation>
</comment>
<accession>A0A077PIP1</accession>
<dbReference type="InterPro" id="IPR051934">
    <property type="entry name" value="Phage_Tail_Fiber_Structural"/>
</dbReference>
<proteinExistence type="predicted"/>
<evidence type="ECO:0000313" key="4">
    <source>
        <dbReference type="EMBL" id="CDH24235.1"/>
    </source>
</evidence>
<dbReference type="EMBL" id="CBSZ010000176">
    <property type="protein sequence ID" value="CDH24235.1"/>
    <property type="molecule type" value="Genomic_DNA"/>
</dbReference>
<dbReference type="InterPro" id="IPR005068">
    <property type="entry name" value="Phage_lambda_Stf-r2"/>
</dbReference>
<evidence type="ECO:0000259" key="3">
    <source>
        <dbReference type="Pfam" id="PF21882"/>
    </source>
</evidence>
<dbReference type="PANTHER" id="PTHR35191">
    <property type="entry name" value="PROPHAGE SIDE TAIL FIBER PROTEIN HOMOLOG STFQ-RELATED"/>
    <property type="match status" value="1"/>
</dbReference>
<keyword evidence="2" id="KW-0945">Host-virus interaction</keyword>
<dbReference type="GO" id="GO:0046718">
    <property type="term" value="P:symbiont entry into host cell"/>
    <property type="evidence" value="ECO:0007669"/>
    <property type="project" value="InterPro"/>
</dbReference>
<evidence type="ECO:0000256" key="1">
    <source>
        <dbReference type="ARBA" id="ARBA00004328"/>
    </source>
</evidence>
<evidence type="ECO:0000256" key="2">
    <source>
        <dbReference type="ARBA" id="ARBA00022581"/>
    </source>
</evidence>
<dbReference type="Pfam" id="PF03406">
    <property type="entry name" value="Phage_fiber_2"/>
    <property type="match status" value="1"/>
</dbReference>